<organism evidence="2 3">
    <name type="scientific">Ovis aries</name>
    <name type="common">Sheep</name>
    <dbReference type="NCBI Taxonomy" id="9940"/>
    <lineage>
        <taxon>Eukaryota</taxon>
        <taxon>Metazoa</taxon>
        <taxon>Chordata</taxon>
        <taxon>Craniata</taxon>
        <taxon>Vertebrata</taxon>
        <taxon>Euteleostomi</taxon>
        <taxon>Mammalia</taxon>
        <taxon>Eutheria</taxon>
        <taxon>Laurasiatheria</taxon>
        <taxon>Artiodactyla</taxon>
        <taxon>Ruminantia</taxon>
        <taxon>Pecora</taxon>
        <taxon>Bovidae</taxon>
        <taxon>Caprinae</taxon>
        <taxon>Ovis</taxon>
    </lineage>
</organism>
<feature type="compositionally biased region" description="Polar residues" evidence="1">
    <location>
        <begin position="22"/>
        <end position="68"/>
    </location>
</feature>
<evidence type="ECO:0000313" key="3">
    <source>
        <dbReference type="Proteomes" id="UP000664991"/>
    </source>
</evidence>
<dbReference type="AlphaFoldDB" id="A0A836D334"/>
<evidence type="ECO:0000256" key="1">
    <source>
        <dbReference type="SAM" id="MobiDB-lite"/>
    </source>
</evidence>
<sequence>MPKLIDLEDSADVGDQPEENKINSSVKFASGNTVADVYSTSDSLTSGPEQIGNNVTHPRSHSGTSPENTAPAGPPSRPQPSHSISSSLGDANGLITHIRTSPQQIPEQPNFADFSQLEVFAANEEQMMKPRSIRKSCCLQKLLIPQVLFDLPKQMVKLKKRQLLVLLPM</sequence>
<feature type="region of interest" description="Disordered" evidence="1">
    <location>
        <begin position="1"/>
        <end position="96"/>
    </location>
</feature>
<accession>A0A836D334</accession>
<feature type="compositionally biased region" description="Acidic residues" evidence="1">
    <location>
        <begin position="7"/>
        <end position="17"/>
    </location>
</feature>
<gene>
    <name evidence="2" type="ORF">JEQ12_018691</name>
</gene>
<dbReference type="Proteomes" id="UP000664991">
    <property type="component" value="Unassembled WGS sequence"/>
</dbReference>
<reference evidence="2 3" key="1">
    <citation type="submission" date="2020-12" db="EMBL/GenBank/DDBJ databases">
        <title>De novo assembly of Tibetan sheep genome.</title>
        <authorList>
            <person name="Li X."/>
        </authorList>
    </citation>
    <scope>NUCLEOTIDE SEQUENCE [LARGE SCALE GENOMIC DNA]</scope>
    <source>
        <tissue evidence="2">Heart</tissue>
    </source>
</reference>
<name>A0A836D334_SHEEP</name>
<comment type="caution">
    <text evidence="2">The sequence shown here is derived from an EMBL/GenBank/DDBJ whole genome shotgun (WGS) entry which is preliminary data.</text>
</comment>
<proteinExistence type="predicted"/>
<protein>
    <submittedName>
        <fullName evidence="2">Uncharacterized protein</fullName>
    </submittedName>
</protein>
<evidence type="ECO:0000313" key="2">
    <source>
        <dbReference type="EMBL" id="KAG5205441.1"/>
    </source>
</evidence>
<dbReference type="EMBL" id="JAEMGP010000008">
    <property type="protein sequence ID" value="KAG5205441.1"/>
    <property type="molecule type" value="Genomic_DNA"/>
</dbReference>